<proteinExistence type="predicted"/>
<dbReference type="PANTHER" id="PTHR33018:SF35">
    <property type="entry name" value="ULP1 PROTEASE FAMILY CATALYTIC DOMAIN, PAPAIN-LIKE CYSTEINE PEPTIDASE SUPERFAMILY"/>
    <property type="match status" value="1"/>
</dbReference>
<dbReference type="Proteomes" id="UP001206925">
    <property type="component" value="Unassembled WGS sequence"/>
</dbReference>
<feature type="region of interest" description="Disordered" evidence="1">
    <location>
        <begin position="161"/>
        <end position="184"/>
    </location>
</feature>
<dbReference type="EMBL" id="JAMZMK010009713">
    <property type="protein sequence ID" value="KAI7734498.1"/>
    <property type="molecule type" value="Genomic_DNA"/>
</dbReference>
<protein>
    <submittedName>
        <fullName evidence="2">Uncharacterized protein</fullName>
    </submittedName>
</protein>
<name>A0AAD5C4Y7_AMBAR</name>
<feature type="region of interest" description="Disordered" evidence="1">
    <location>
        <begin position="1"/>
        <end position="22"/>
    </location>
</feature>
<accession>A0AAD5C4Y7</accession>
<reference evidence="2" key="1">
    <citation type="submission" date="2022-06" db="EMBL/GenBank/DDBJ databases">
        <title>Uncovering the hologenomic basis of an extraordinary plant invasion.</title>
        <authorList>
            <person name="Bieker V.C."/>
            <person name="Martin M.D."/>
            <person name="Gilbert T."/>
            <person name="Hodgins K."/>
            <person name="Battlay P."/>
            <person name="Petersen B."/>
            <person name="Wilson J."/>
        </authorList>
    </citation>
    <scope>NUCLEOTIDE SEQUENCE</scope>
    <source>
        <strain evidence="2">AA19_3_7</strain>
        <tissue evidence="2">Leaf</tissue>
    </source>
</reference>
<gene>
    <name evidence="2" type="ORF">M8C21_002237</name>
</gene>
<evidence type="ECO:0000256" key="1">
    <source>
        <dbReference type="SAM" id="MobiDB-lite"/>
    </source>
</evidence>
<feature type="non-terminal residue" evidence="2">
    <location>
        <position position="1"/>
    </location>
</feature>
<keyword evidence="3" id="KW-1185">Reference proteome</keyword>
<comment type="caution">
    <text evidence="2">The sequence shown here is derived from an EMBL/GenBank/DDBJ whole genome shotgun (WGS) entry which is preliminary data.</text>
</comment>
<evidence type="ECO:0000313" key="3">
    <source>
        <dbReference type="Proteomes" id="UP001206925"/>
    </source>
</evidence>
<organism evidence="2 3">
    <name type="scientific">Ambrosia artemisiifolia</name>
    <name type="common">Common ragweed</name>
    <dbReference type="NCBI Taxonomy" id="4212"/>
    <lineage>
        <taxon>Eukaryota</taxon>
        <taxon>Viridiplantae</taxon>
        <taxon>Streptophyta</taxon>
        <taxon>Embryophyta</taxon>
        <taxon>Tracheophyta</taxon>
        <taxon>Spermatophyta</taxon>
        <taxon>Magnoliopsida</taxon>
        <taxon>eudicotyledons</taxon>
        <taxon>Gunneridae</taxon>
        <taxon>Pentapetalae</taxon>
        <taxon>asterids</taxon>
        <taxon>campanulids</taxon>
        <taxon>Asterales</taxon>
        <taxon>Asteraceae</taxon>
        <taxon>Asteroideae</taxon>
        <taxon>Heliantheae alliance</taxon>
        <taxon>Heliantheae</taxon>
        <taxon>Ambrosia</taxon>
    </lineage>
</organism>
<evidence type="ECO:0000313" key="2">
    <source>
        <dbReference type="EMBL" id="KAI7734498.1"/>
    </source>
</evidence>
<feature type="compositionally biased region" description="Basic and acidic residues" evidence="1">
    <location>
        <begin position="10"/>
        <end position="22"/>
    </location>
</feature>
<dbReference type="AlphaFoldDB" id="A0AAD5C4Y7"/>
<dbReference type="PANTHER" id="PTHR33018">
    <property type="entry name" value="OS10G0338966 PROTEIN-RELATED"/>
    <property type="match status" value="1"/>
</dbReference>
<sequence>RQKYIYIDEPSDKAKGETPFKDNDYLDRQHWESFVASVDTEEWKKKSKKARNRAKQNIDPAHVGRCGYIGLEPHVESRWNQLVSSYPHLEAIGRHPGSRTYTVSRARLNPVTKLYELGEDLISNGELRGTLKLLHLKEKQLRDEGSYHTKDVALEVLRKGRKHTGPTQRKFSEQKTKKKKGEAVETTAGEIPGIRSMGHIYLLKANSIKKCEILHHDDQGALKAMGLGRVNPSHGRVIHGCPMVYRVVEGYGSTSLLPESCIPGEEECFEDEKGSFIQWTAKLIKVQILNKDSPQIVEPSHHVMSTPYRPQVFEATSTHQQQTIPHERNEYQIYSYALQNEEAFSQLLTGEEFSQNATEHTSFNELTEPVNVNQPTKPVHAYQHTKSVNVSQPTKTVHTNQPTEPIHDYQHTKPVAAFEPSIKKHKHQKKKLKSRPQSIYGLAQHVAIQSEKALFMVFISPTGMYEERIQETVEFEMVLQLCVNGWADACFVHWFTMYLYTAGGREGLNNTTYFHPRYIEGELVSDDSDFVIDHLRQVISFHKDKQWFMAPYLVRQVISYLYRKHWVLILLQHHPVYKTWKGYIFESRKDVNVDYSDYEITQLFEHATKQNITWEMVNLVNKTTMVRKGEIDEFVERTLKCHHEWPESHRQQWATPTTQNSKTLKCHKVKQYTDRCSLPTCTTVIDKEEHHFITDNLKAMKLDEPVEIWLAETAVGAGIGKVQRERGEAEAVIGTGGGDGWCLVALWEGNGERKREV</sequence>